<feature type="transmembrane region" description="Helical" evidence="7">
    <location>
        <begin position="232"/>
        <end position="251"/>
    </location>
</feature>
<evidence type="ECO:0000256" key="6">
    <source>
        <dbReference type="ARBA" id="ARBA00023136"/>
    </source>
</evidence>
<feature type="transmembrane region" description="Helical" evidence="7">
    <location>
        <begin position="20"/>
        <end position="53"/>
    </location>
</feature>
<name>A0ABZ2IA21_9HYPH</name>
<keyword evidence="6 7" id="KW-0472">Membrane</keyword>
<evidence type="ECO:0000256" key="4">
    <source>
        <dbReference type="ARBA" id="ARBA00022692"/>
    </source>
</evidence>
<evidence type="ECO:0000256" key="3">
    <source>
        <dbReference type="ARBA" id="ARBA00022475"/>
    </source>
</evidence>
<evidence type="ECO:0000313" key="8">
    <source>
        <dbReference type="EMBL" id="WWT34583.1"/>
    </source>
</evidence>
<comment type="subcellular location">
    <subcellularLocation>
        <location evidence="1">Membrane</location>
        <topology evidence="1">Multi-pass membrane protein</topology>
    </subcellularLocation>
</comment>
<feature type="transmembrane region" description="Helical" evidence="7">
    <location>
        <begin position="147"/>
        <end position="163"/>
    </location>
</feature>
<dbReference type="Proteomes" id="UP001369958">
    <property type="component" value="Chromosome"/>
</dbReference>
<dbReference type="PANTHER" id="PTHR34857:SF2">
    <property type="entry name" value="SLL0384 PROTEIN"/>
    <property type="match status" value="1"/>
</dbReference>
<dbReference type="InterPro" id="IPR051611">
    <property type="entry name" value="ECF_transporter_component"/>
</dbReference>
<proteinExistence type="inferred from homology"/>
<sequence>MAVLNERFSGAPLGRLNPLTVFAVCLVFFVGVASSFDPLFQVSVIGVVVLVLVGIQRVPVLLLLALMVPFILFGMGFVTTNLLFRQDSDFAMHIVGGDNGGAALSAGLTLSLRALAIGTISILFALSVDPGAFVRALIAYLKFPVRLGYALFVAMQLVPDLLAEAAQMRMARAMRAGRPIRRISGPCEMAALAVPLLAFAVRRAGRSAIAMEARGFGGTRARTMVGVPGFSWADPAFLIAGSGVLVALRLVQPSA</sequence>
<keyword evidence="3" id="KW-1003">Cell membrane</keyword>
<dbReference type="Pfam" id="PF02361">
    <property type="entry name" value="CbiQ"/>
    <property type="match status" value="1"/>
</dbReference>
<reference evidence="8 9" key="1">
    <citation type="submission" date="2024-02" db="EMBL/GenBank/DDBJ databases">
        <title>Complete genome sequence of Pelagibacterium nitratireducens ZH15.</title>
        <authorList>
            <person name="Zhao L.H."/>
        </authorList>
    </citation>
    <scope>NUCLEOTIDE SEQUENCE [LARGE SCALE GENOMIC DNA]</scope>
    <source>
        <strain evidence="8 9">ZH15</strain>
    </source>
</reference>
<keyword evidence="5 7" id="KW-1133">Transmembrane helix</keyword>
<evidence type="ECO:0000313" key="9">
    <source>
        <dbReference type="Proteomes" id="UP001369958"/>
    </source>
</evidence>
<organism evidence="8 9">
    <name type="scientific">Pelagibacterium nitratireducens</name>
    <dbReference type="NCBI Taxonomy" id="1046114"/>
    <lineage>
        <taxon>Bacteria</taxon>
        <taxon>Pseudomonadati</taxon>
        <taxon>Pseudomonadota</taxon>
        <taxon>Alphaproteobacteria</taxon>
        <taxon>Hyphomicrobiales</taxon>
        <taxon>Devosiaceae</taxon>
        <taxon>Pelagibacterium</taxon>
    </lineage>
</organism>
<evidence type="ECO:0000256" key="5">
    <source>
        <dbReference type="ARBA" id="ARBA00022989"/>
    </source>
</evidence>
<evidence type="ECO:0000256" key="1">
    <source>
        <dbReference type="ARBA" id="ARBA00004141"/>
    </source>
</evidence>
<feature type="transmembrane region" description="Helical" evidence="7">
    <location>
        <begin position="183"/>
        <end position="201"/>
    </location>
</feature>
<dbReference type="RefSeq" id="WP_338610574.1">
    <property type="nucleotide sequence ID" value="NZ_CP146275.1"/>
</dbReference>
<evidence type="ECO:0000256" key="7">
    <source>
        <dbReference type="SAM" id="Phobius"/>
    </source>
</evidence>
<dbReference type="EMBL" id="CP146275">
    <property type="protein sequence ID" value="WWT34583.1"/>
    <property type="molecule type" value="Genomic_DNA"/>
</dbReference>
<dbReference type="PANTHER" id="PTHR34857">
    <property type="entry name" value="SLL0384 PROTEIN"/>
    <property type="match status" value="1"/>
</dbReference>
<dbReference type="InterPro" id="IPR003339">
    <property type="entry name" value="ABC/ECF_trnsptr_transmembrane"/>
</dbReference>
<protein>
    <submittedName>
        <fullName evidence="8">Energy-coupling factor transporter transmembrane component T</fullName>
    </submittedName>
</protein>
<gene>
    <name evidence="8" type="ORF">V6617_08990</name>
</gene>
<evidence type="ECO:0000256" key="2">
    <source>
        <dbReference type="ARBA" id="ARBA00008564"/>
    </source>
</evidence>
<comment type="similarity">
    <text evidence="2">Belongs to the CbiQ family.</text>
</comment>
<accession>A0ABZ2IA21</accession>
<keyword evidence="4 7" id="KW-0812">Transmembrane</keyword>
<keyword evidence="9" id="KW-1185">Reference proteome</keyword>
<dbReference type="CDD" id="cd16914">
    <property type="entry name" value="EcfT"/>
    <property type="match status" value="1"/>
</dbReference>
<feature type="transmembrane region" description="Helical" evidence="7">
    <location>
        <begin position="60"/>
        <end position="84"/>
    </location>
</feature>